<dbReference type="InterPro" id="IPR036866">
    <property type="entry name" value="RibonucZ/Hydroxyglut_hydro"/>
</dbReference>
<dbReference type="InterPro" id="IPR026360">
    <property type="entry name" value="Xnuc_lig_assoc"/>
</dbReference>
<accession>A0A1U7JD53</accession>
<evidence type="ECO:0000313" key="2">
    <source>
        <dbReference type="Proteomes" id="UP000185783"/>
    </source>
</evidence>
<dbReference type="Gene3D" id="3.60.15.10">
    <property type="entry name" value="Ribonuclease Z/Hydroxyacylglutathione hydrolase-like"/>
    <property type="match status" value="1"/>
</dbReference>
<name>A0A1U7JD53_9HYPH</name>
<dbReference type="PANTHER" id="PTHR11203:SF49">
    <property type="entry name" value="BLL1145 PROTEIN"/>
    <property type="match status" value="1"/>
</dbReference>
<organism evidence="1 2">
    <name type="scientific">Pseudovibrio exalbescens</name>
    <dbReference type="NCBI Taxonomy" id="197461"/>
    <lineage>
        <taxon>Bacteria</taxon>
        <taxon>Pseudomonadati</taxon>
        <taxon>Pseudomonadota</taxon>
        <taxon>Alphaproteobacteria</taxon>
        <taxon>Hyphomicrobiales</taxon>
        <taxon>Stappiaceae</taxon>
        <taxon>Pseudovibrio</taxon>
    </lineage>
</organism>
<dbReference type="AlphaFoldDB" id="A0A1U7JD53"/>
<dbReference type="EMBL" id="LVVZ01000041">
    <property type="protein sequence ID" value="OKL42635.1"/>
    <property type="molecule type" value="Genomic_DNA"/>
</dbReference>
<proteinExistence type="predicted"/>
<dbReference type="GO" id="GO:0004521">
    <property type="term" value="F:RNA endonuclease activity"/>
    <property type="evidence" value="ECO:0007669"/>
    <property type="project" value="TreeGrafter"/>
</dbReference>
<dbReference type="Proteomes" id="UP000185783">
    <property type="component" value="Unassembled WGS sequence"/>
</dbReference>
<dbReference type="NCBIfam" id="TIGR04122">
    <property type="entry name" value="Xnuc_lig_assoc"/>
    <property type="match status" value="1"/>
</dbReference>
<dbReference type="STRING" id="197461.A3843_18480"/>
<dbReference type="PANTHER" id="PTHR11203">
    <property type="entry name" value="CLEAVAGE AND POLYADENYLATION SPECIFICITY FACTOR FAMILY MEMBER"/>
    <property type="match status" value="1"/>
</dbReference>
<sequence length="334" mass="36606">MGLSFLAPVRAILENRREGLYCIPGDFYVDPVRRVPRAIITHGHADHARTGHETVLATPQTIAIMQARSGRNCAGRFEPLDYGKPLCINDVTVTLRPAGHVLGSAQVVMEYKGYRIVAPGDFKRSPDPTCAPFEPVSCHCFITEATFGLPLFQLPPVEDELAKLMQSLRLFPQCTHVLLAYSLGKAQQLIALLRRQGLVDPILVHPSVWDVCQVYEAFGVAMGVLEKLPQNPSREKNMRGIAVMPPGRGSTGLVELFGNHRTVGASGWLHTSKGRKQRTCDLPLVISDHADWLELLRTIEETHAETVLVTHGPDAALKRALHGGPVNCAGLTEL</sequence>
<keyword evidence="2" id="KW-1185">Reference proteome</keyword>
<comment type="caution">
    <text evidence="1">The sequence shown here is derived from an EMBL/GenBank/DDBJ whole genome shotgun (WGS) entry which is preliminary data.</text>
</comment>
<dbReference type="SUPFAM" id="SSF56281">
    <property type="entry name" value="Metallo-hydrolase/oxidoreductase"/>
    <property type="match status" value="1"/>
</dbReference>
<protein>
    <submittedName>
        <fullName evidence="1">Uncharacterized protein</fullName>
    </submittedName>
</protein>
<evidence type="ECO:0000313" key="1">
    <source>
        <dbReference type="EMBL" id="OKL42635.1"/>
    </source>
</evidence>
<dbReference type="InterPro" id="IPR050698">
    <property type="entry name" value="MBL"/>
</dbReference>
<gene>
    <name evidence="1" type="ORF">A3843_18480</name>
</gene>
<dbReference type="RefSeq" id="WP_051269490.1">
    <property type="nucleotide sequence ID" value="NZ_LVVZ01000041.1"/>
</dbReference>
<reference evidence="1 2" key="1">
    <citation type="submission" date="2016-03" db="EMBL/GenBank/DDBJ databases">
        <title>Genome sequence of Nesiotobacter sp. nov., a moderately halophilic alphaproteobacterium isolated from the Yellow Sea, China.</title>
        <authorList>
            <person name="Zhang G."/>
            <person name="Zhang R."/>
        </authorList>
    </citation>
    <scope>NUCLEOTIDE SEQUENCE [LARGE SCALE GENOMIC DNA]</scope>
    <source>
        <strain evidence="1 2">WB1-6</strain>
    </source>
</reference>